<keyword evidence="2" id="KW-1185">Reference proteome</keyword>
<organism evidence="1 2">
    <name type="scientific">Streptodolium elevatio</name>
    <dbReference type="NCBI Taxonomy" id="3157996"/>
    <lineage>
        <taxon>Bacteria</taxon>
        <taxon>Bacillati</taxon>
        <taxon>Actinomycetota</taxon>
        <taxon>Actinomycetes</taxon>
        <taxon>Kitasatosporales</taxon>
        <taxon>Streptomycetaceae</taxon>
        <taxon>Streptodolium</taxon>
    </lineage>
</organism>
<comment type="caution">
    <text evidence="1">The sequence shown here is derived from an EMBL/GenBank/DDBJ whole genome shotgun (WGS) entry which is preliminary data.</text>
</comment>
<gene>
    <name evidence="1" type="ORF">AB0C36_06850</name>
</gene>
<protein>
    <submittedName>
        <fullName evidence="1">Uncharacterized protein</fullName>
    </submittedName>
</protein>
<evidence type="ECO:0000313" key="1">
    <source>
        <dbReference type="EMBL" id="MEU8133212.1"/>
    </source>
</evidence>
<dbReference type="EMBL" id="JBEZFP010000012">
    <property type="protein sequence ID" value="MEU8133212.1"/>
    <property type="molecule type" value="Genomic_DNA"/>
</dbReference>
<name>A0ABV3DCR7_9ACTN</name>
<dbReference type="Proteomes" id="UP001551482">
    <property type="component" value="Unassembled WGS sequence"/>
</dbReference>
<accession>A0ABV3DCR7</accession>
<proteinExistence type="predicted"/>
<evidence type="ECO:0000313" key="2">
    <source>
        <dbReference type="Proteomes" id="UP001551482"/>
    </source>
</evidence>
<dbReference type="RefSeq" id="WP_358350313.1">
    <property type="nucleotide sequence ID" value="NZ_JBEZFP010000012.1"/>
</dbReference>
<reference evidence="1 2" key="1">
    <citation type="submission" date="2024-06" db="EMBL/GenBank/DDBJ databases">
        <title>The Natural Products Discovery Center: Release of the First 8490 Sequenced Strains for Exploring Actinobacteria Biosynthetic Diversity.</title>
        <authorList>
            <person name="Kalkreuter E."/>
            <person name="Kautsar S.A."/>
            <person name="Yang D."/>
            <person name="Bader C.D."/>
            <person name="Teijaro C.N."/>
            <person name="Fluegel L."/>
            <person name="Davis C.M."/>
            <person name="Simpson J.R."/>
            <person name="Lauterbach L."/>
            <person name="Steele A.D."/>
            <person name="Gui C."/>
            <person name="Meng S."/>
            <person name="Li G."/>
            <person name="Viehrig K."/>
            <person name="Ye F."/>
            <person name="Su P."/>
            <person name="Kiefer A.F."/>
            <person name="Nichols A."/>
            <person name="Cepeda A.J."/>
            <person name="Yan W."/>
            <person name="Fan B."/>
            <person name="Jiang Y."/>
            <person name="Adhikari A."/>
            <person name="Zheng C.-J."/>
            <person name="Schuster L."/>
            <person name="Cowan T.M."/>
            <person name="Smanski M.J."/>
            <person name="Chevrette M.G."/>
            <person name="De Carvalho L.P.S."/>
            <person name="Shen B."/>
        </authorList>
    </citation>
    <scope>NUCLEOTIDE SEQUENCE [LARGE SCALE GENOMIC DNA]</scope>
    <source>
        <strain evidence="1 2">NPDC048946</strain>
    </source>
</reference>
<sequence>MTEIETTPKKAGRKPDPMTRILNDLKAAIKGLGEYESKSYGEARRHVHDGRAFAWAREYERTGTFDALLLAHTFGALCESDDRQRQRDVLLDVAAVAIAKIEKLDGGQ</sequence>